<evidence type="ECO:0000313" key="2">
    <source>
        <dbReference type="EMBL" id="EAR07899.1"/>
    </source>
</evidence>
<dbReference type="Proteomes" id="UP000005953">
    <property type="component" value="Unassembled WGS sequence"/>
</dbReference>
<name>A4BIW6_9GAMM</name>
<dbReference type="HOGENOM" id="CLU_025996_0_3_6"/>
<dbReference type="PANTHER" id="PTHR22916:SF3">
    <property type="entry name" value="UDP-GLCNAC:BETAGAL BETA-1,3-N-ACETYLGLUCOSAMINYLTRANSFERASE-LIKE PROTEIN 1"/>
    <property type="match status" value="1"/>
</dbReference>
<evidence type="ECO:0000259" key="1">
    <source>
        <dbReference type="Pfam" id="PF00535"/>
    </source>
</evidence>
<keyword evidence="3" id="KW-1185">Reference proteome</keyword>
<keyword evidence="2" id="KW-0808">Transferase</keyword>
<dbReference type="RefSeq" id="WP_008043150.1">
    <property type="nucleotide sequence ID" value="NZ_CH724150.1"/>
</dbReference>
<gene>
    <name evidence="2" type="ORF">MED297_15255</name>
</gene>
<dbReference type="InterPro" id="IPR029044">
    <property type="entry name" value="Nucleotide-diphossugar_trans"/>
</dbReference>
<comment type="caution">
    <text evidence="2">The sequence shown here is derived from an EMBL/GenBank/DDBJ whole genome shotgun (WGS) entry which is preliminary data.</text>
</comment>
<sequence>MSNELITVITPVFNCEDFLEETIVSVLNQTHKNIEYILVDDCSVDNSSLIYQRFMEKDRRVKSIKLLQNSGAAIARNKGIELAKGEYIAFLDSDDKWEPTKLEEQLMFMKENKASFSFTSYTSLNISNNSISKVDSKHQKIVFNYFDLLYKKITLGCSTVMLKSNSIGNMQMPNLRTGQDFAFWLLLLKNQIKEVHLLKKCLTIYTVRNDSISSNKIKKAIRQWSILRSNENLSTLKAILPFLSYAYHATIGRR</sequence>
<proteinExistence type="predicted"/>
<dbReference type="OrthoDB" id="9801954at2"/>
<dbReference type="PANTHER" id="PTHR22916">
    <property type="entry name" value="GLYCOSYLTRANSFERASE"/>
    <property type="match status" value="1"/>
</dbReference>
<dbReference type="GO" id="GO:0016758">
    <property type="term" value="F:hexosyltransferase activity"/>
    <property type="evidence" value="ECO:0007669"/>
    <property type="project" value="UniProtKB-ARBA"/>
</dbReference>
<protein>
    <submittedName>
        <fullName evidence="2">Glycosyltransferase</fullName>
    </submittedName>
</protein>
<dbReference type="SUPFAM" id="SSF53448">
    <property type="entry name" value="Nucleotide-diphospho-sugar transferases"/>
    <property type="match status" value="1"/>
</dbReference>
<dbReference type="InterPro" id="IPR001173">
    <property type="entry name" value="Glyco_trans_2-like"/>
</dbReference>
<dbReference type="CDD" id="cd00761">
    <property type="entry name" value="Glyco_tranf_GTA_type"/>
    <property type="match status" value="1"/>
</dbReference>
<dbReference type="STRING" id="314283.MED297_15255"/>
<evidence type="ECO:0000313" key="3">
    <source>
        <dbReference type="Proteomes" id="UP000005953"/>
    </source>
</evidence>
<dbReference type="EMBL" id="AAOE01000029">
    <property type="protein sequence ID" value="EAR07899.1"/>
    <property type="molecule type" value="Genomic_DNA"/>
</dbReference>
<organism evidence="2 3">
    <name type="scientific">Reinekea blandensis MED297</name>
    <dbReference type="NCBI Taxonomy" id="314283"/>
    <lineage>
        <taxon>Bacteria</taxon>
        <taxon>Pseudomonadati</taxon>
        <taxon>Pseudomonadota</taxon>
        <taxon>Gammaproteobacteria</taxon>
        <taxon>Oceanospirillales</taxon>
        <taxon>Saccharospirillaceae</taxon>
        <taxon>Reinekea</taxon>
    </lineage>
</organism>
<reference evidence="2 3" key="1">
    <citation type="submission" date="2006-02" db="EMBL/GenBank/DDBJ databases">
        <authorList>
            <person name="Pinhassi J."/>
            <person name="Pedros-Alio C."/>
            <person name="Ferriera S."/>
            <person name="Johnson J."/>
            <person name="Kravitz S."/>
            <person name="Halpern A."/>
            <person name="Remington K."/>
            <person name="Beeson K."/>
            <person name="Tran B."/>
            <person name="Rogers Y.-H."/>
            <person name="Friedman R."/>
            <person name="Venter J.C."/>
        </authorList>
    </citation>
    <scope>NUCLEOTIDE SEQUENCE [LARGE SCALE GENOMIC DNA]</scope>
    <source>
        <strain evidence="2 3">MED297</strain>
    </source>
</reference>
<accession>A4BIW6</accession>
<feature type="domain" description="Glycosyltransferase 2-like" evidence="1">
    <location>
        <begin position="7"/>
        <end position="149"/>
    </location>
</feature>
<dbReference type="Gene3D" id="3.90.550.10">
    <property type="entry name" value="Spore Coat Polysaccharide Biosynthesis Protein SpsA, Chain A"/>
    <property type="match status" value="1"/>
</dbReference>
<dbReference type="Pfam" id="PF00535">
    <property type="entry name" value="Glycos_transf_2"/>
    <property type="match status" value="1"/>
</dbReference>
<dbReference type="AlphaFoldDB" id="A4BIW6"/>